<dbReference type="PROSITE" id="PS50088">
    <property type="entry name" value="ANK_REPEAT"/>
    <property type="match status" value="4"/>
</dbReference>
<dbReference type="Pfam" id="PF12796">
    <property type="entry name" value="Ank_2"/>
    <property type="match status" value="3"/>
</dbReference>
<dbReference type="AlphaFoldDB" id="A0A2K0UTS3"/>
<gene>
    <name evidence="6" type="ORF">FNYG_14091</name>
</gene>
<dbReference type="PANTHER" id="PTHR46082:SF11">
    <property type="entry name" value="AAA+ ATPASE DOMAIN-CONTAINING PROTEIN-RELATED"/>
    <property type="match status" value="1"/>
</dbReference>
<protein>
    <submittedName>
        <fullName evidence="6">Uncharacterized protein</fullName>
    </submittedName>
</protein>
<dbReference type="SUPFAM" id="SSF53167">
    <property type="entry name" value="Purine and uridine phosphorylases"/>
    <property type="match status" value="1"/>
</dbReference>
<dbReference type="SUPFAM" id="SSF48403">
    <property type="entry name" value="Ankyrin repeat"/>
    <property type="match status" value="2"/>
</dbReference>
<feature type="repeat" description="ANK" evidence="2">
    <location>
        <begin position="1121"/>
        <end position="1145"/>
    </location>
</feature>
<dbReference type="Pfam" id="PF01048">
    <property type="entry name" value="PNP_UDP_1"/>
    <property type="match status" value="1"/>
</dbReference>
<feature type="domain" description="Nephrocystin 3-like N-terminal" evidence="5">
    <location>
        <begin position="381"/>
        <end position="546"/>
    </location>
</feature>
<reference evidence="6 7" key="1">
    <citation type="submission" date="2017-06" db="EMBL/GenBank/DDBJ databases">
        <title>Genome of Fusarium nygamai isolate CS10214.</title>
        <authorList>
            <person name="Gardiner D.M."/>
            <person name="Obanor F."/>
            <person name="Kazan K."/>
        </authorList>
    </citation>
    <scope>NUCLEOTIDE SEQUENCE [LARGE SCALE GENOMIC DNA]</scope>
    <source>
        <strain evidence="6 7">CS10214</strain>
    </source>
</reference>
<dbReference type="GO" id="GO:0009116">
    <property type="term" value="P:nucleoside metabolic process"/>
    <property type="evidence" value="ECO:0007669"/>
    <property type="project" value="InterPro"/>
</dbReference>
<dbReference type="InterPro" id="IPR035994">
    <property type="entry name" value="Nucleoside_phosphorylase_sf"/>
</dbReference>
<accession>A0A2K0UTS3</accession>
<evidence type="ECO:0000313" key="7">
    <source>
        <dbReference type="Proteomes" id="UP000236664"/>
    </source>
</evidence>
<dbReference type="InterPro" id="IPR036770">
    <property type="entry name" value="Ankyrin_rpt-contain_sf"/>
</dbReference>
<dbReference type="EMBL" id="MTQA01000312">
    <property type="protein sequence ID" value="PNP61174.1"/>
    <property type="molecule type" value="Genomic_DNA"/>
</dbReference>
<evidence type="ECO:0000259" key="4">
    <source>
        <dbReference type="Pfam" id="PF22939"/>
    </source>
</evidence>
<keyword evidence="7" id="KW-1185">Reference proteome</keyword>
<evidence type="ECO:0000256" key="1">
    <source>
        <dbReference type="ARBA" id="ARBA00022737"/>
    </source>
</evidence>
<dbReference type="InterPro" id="IPR000845">
    <property type="entry name" value="Nucleoside_phosphorylase_d"/>
</dbReference>
<dbReference type="SUPFAM" id="SSF52540">
    <property type="entry name" value="P-loop containing nucleoside triphosphate hydrolases"/>
    <property type="match status" value="1"/>
</dbReference>
<dbReference type="Proteomes" id="UP000236664">
    <property type="component" value="Unassembled WGS sequence"/>
</dbReference>
<dbReference type="Gene3D" id="1.25.40.20">
    <property type="entry name" value="Ankyrin repeat-containing domain"/>
    <property type="match status" value="3"/>
</dbReference>
<sequence length="1178" mass="132823">MSEPSIGDYTIGWICALQEEFEAACRMLDEEFEGPETSHINDNNTYVFGRIGERTREHNVVIGCLPDGRYGKGSAAVVSQDMVRSFPNLRFALMVGIGGGAPTPDTDIRLGDVVVSVPQGELGGVIQYDYGKRLSNGRFQQTGQLNSPPEVLLGAIPDMKRRHNDPRKPDRMLGHLGLMDDMPEYKRPAEDRLYRADYQHQGGITCENCATNGLEVRLPRETKRAITVHYGIIASADSVMKDAEERDIYARDPELNVLCFEMEAAGLMNHFPTLVIRGICDYSDSHKNDEWHKFAALSASAYAREILHVLKPNKVTALPSWAGEYKQILETLDTKVNKISNGVQDMRSRQLDRDHQVILDWLTPFNYGSQQSDYFRNSQQGTCQWLLESAEYRYWLDTDGKTLFCPGIPGAGKTILSSIIINDLHTRFSDNPNIGIGYIYCNFRQEEEQKIDYLLAILVKQLSRGLHHLPESVNSLYGKHKKNATRPLVEELSATLQYVIELYTKVFIIVDALDECRALDDCRGKLLSEIFRLQDRSMINLFATSRPIADITKAFQQTPRLEIRATKDDVILYVERHIGTLRPVIKTNPRLQEQIKTGISDAVDGMFLLAHIYLQFFNDKMTENDVRSALKEIQKQKQASGGDKHKLLSAAYETIMERINRQKLGLRELAIQVLSWITYAKRQLTIIELQHALATKEGNRTLDSGDIVPVDDIVSVCTGLVTVDRGRDIIRLNHYTAQQYLHDKLKELFPNAEFSIMTTCLTYLSFDVFRSGFCRTDGDYEERMRLNPFYHYSSWYWGSHAYDIKTLSRAAIDFLESTTRVESSVQALMNSNLRRALWDPGYSQRVPRQVSGLHLTAFFGLEDGVHVFGSSCCTLNARDSDGRTALSYAAEKGHERVVKLFLDKVGLDINSNDKGDRTPLWWAAMQGHEAIVKLLLDTGKVDVDAQDRKGRSPLRCAVEHGHEAIIELLHDVGKCDPNIQDEFGQTALCWAAERGQEAMVRLLLNMGDVDVESEDEFGRTPLWLAVEKGHNTIVEMLLDSGQADVNITAADSSQTIFSWASMHGLEFIVKLLLRTGKVRVDTRDSHYSRTPLSWAAMGGSEAIVELLLSLRGVDADAQDSTNRTPLWLAAEQGHDGIVHLLLNTGKVDLEARDNLFGQTPLDIAIERKHQAVINRLCK</sequence>
<name>A0A2K0UTS3_GIBNY</name>
<keyword evidence="1" id="KW-0677">Repeat</keyword>
<evidence type="ECO:0000259" key="5">
    <source>
        <dbReference type="Pfam" id="PF24883"/>
    </source>
</evidence>
<feature type="domain" description="Nucleoside phosphorylase" evidence="3">
    <location>
        <begin position="10"/>
        <end position="310"/>
    </location>
</feature>
<evidence type="ECO:0000313" key="6">
    <source>
        <dbReference type="EMBL" id="PNP61174.1"/>
    </source>
</evidence>
<keyword evidence="2" id="KW-0040">ANK repeat</keyword>
<feature type="domain" description="GPI inositol-deacylase winged helix" evidence="4">
    <location>
        <begin position="665"/>
        <end position="744"/>
    </location>
</feature>
<dbReference type="InterPro" id="IPR054471">
    <property type="entry name" value="GPIID_WHD"/>
</dbReference>
<evidence type="ECO:0000256" key="2">
    <source>
        <dbReference type="PROSITE-ProRule" id="PRU00023"/>
    </source>
</evidence>
<dbReference type="OrthoDB" id="1577640at2759"/>
<comment type="caution">
    <text evidence="6">The sequence shown here is derived from an EMBL/GenBank/DDBJ whole genome shotgun (WGS) entry which is preliminary data.</text>
</comment>
<dbReference type="InterPro" id="IPR027417">
    <property type="entry name" value="P-loop_NTPase"/>
</dbReference>
<dbReference type="InterPro" id="IPR056884">
    <property type="entry name" value="NPHP3-like_N"/>
</dbReference>
<dbReference type="Pfam" id="PF24883">
    <property type="entry name" value="NPHP3_N"/>
    <property type="match status" value="1"/>
</dbReference>
<dbReference type="PANTHER" id="PTHR46082">
    <property type="entry name" value="ATP/GTP-BINDING PROTEIN-RELATED"/>
    <property type="match status" value="1"/>
</dbReference>
<evidence type="ECO:0000259" key="3">
    <source>
        <dbReference type="Pfam" id="PF01048"/>
    </source>
</evidence>
<dbReference type="InterPro" id="IPR002110">
    <property type="entry name" value="Ankyrin_rpt"/>
</dbReference>
<dbReference type="InterPro" id="IPR053137">
    <property type="entry name" value="NLR-like"/>
</dbReference>
<dbReference type="Gene3D" id="3.40.50.1580">
    <property type="entry name" value="Nucleoside phosphorylase domain"/>
    <property type="match status" value="1"/>
</dbReference>
<organism evidence="6 7">
    <name type="scientific">Gibberella nygamai</name>
    <name type="common">Bean root rot disease fungus</name>
    <name type="synonym">Fusarium nygamai</name>
    <dbReference type="NCBI Taxonomy" id="42673"/>
    <lineage>
        <taxon>Eukaryota</taxon>
        <taxon>Fungi</taxon>
        <taxon>Dikarya</taxon>
        <taxon>Ascomycota</taxon>
        <taxon>Pezizomycotina</taxon>
        <taxon>Sordariomycetes</taxon>
        <taxon>Hypocreomycetidae</taxon>
        <taxon>Hypocreales</taxon>
        <taxon>Nectriaceae</taxon>
        <taxon>Fusarium</taxon>
        <taxon>Fusarium fujikuroi species complex</taxon>
    </lineage>
</organism>
<dbReference type="GO" id="GO:0003824">
    <property type="term" value="F:catalytic activity"/>
    <property type="evidence" value="ECO:0007669"/>
    <property type="project" value="InterPro"/>
</dbReference>
<dbReference type="PROSITE" id="PS50297">
    <property type="entry name" value="ANK_REP_REGION"/>
    <property type="match status" value="4"/>
</dbReference>
<dbReference type="STRING" id="42673.A0A2K0UTS3"/>
<proteinExistence type="predicted"/>
<dbReference type="Gene3D" id="3.40.50.300">
    <property type="entry name" value="P-loop containing nucleotide triphosphate hydrolases"/>
    <property type="match status" value="1"/>
</dbReference>
<feature type="repeat" description="ANK" evidence="2">
    <location>
        <begin position="881"/>
        <end position="914"/>
    </location>
</feature>
<feature type="repeat" description="ANK" evidence="2">
    <location>
        <begin position="1017"/>
        <end position="1041"/>
    </location>
</feature>
<feature type="repeat" description="ANK" evidence="2">
    <location>
        <begin position="915"/>
        <end position="939"/>
    </location>
</feature>
<dbReference type="SMART" id="SM00248">
    <property type="entry name" value="ANK"/>
    <property type="match status" value="8"/>
</dbReference>
<dbReference type="Pfam" id="PF22939">
    <property type="entry name" value="WHD_GPIID"/>
    <property type="match status" value="1"/>
</dbReference>